<keyword evidence="3" id="KW-0804">Transcription</keyword>
<keyword evidence="7" id="KW-1185">Reference proteome</keyword>
<dbReference type="EMBL" id="CGIH01000004">
    <property type="protein sequence ID" value="CFX06210.1"/>
    <property type="molecule type" value="Genomic_DNA"/>
</dbReference>
<dbReference type="PROSITE" id="PS50949">
    <property type="entry name" value="HTH_GNTR"/>
    <property type="match status" value="1"/>
</dbReference>
<protein>
    <submittedName>
        <fullName evidence="5">Transcription regulator HTH, GntR</fullName>
    </submittedName>
</protein>
<evidence type="ECO:0000313" key="6">
    <source>
        <dbReference type="EMBL" id="CFX33599.1"/>
    </source>
</evidence>
<keyword evidence="2" id="KW-0238">DNA-binding</keyword>
<dbReference type="SMART" id="SM00345">
    <property type="entry name" value="HTH_GNTR"/>
    <property type="match status" value="1"/>
</dbReference>
<dbReference type="RefSeq" id="WP_046495060.1">
    <property type="nucleotide sequence ID" value="NZ_CGIH01000004.1"/>
</dbReference>
<dbReference type="CDD" id="cd07377">
    <property type="entry name" value="WHTH_GntR"/>
    <property type="match status" value="1"/>
</dbReference>
<dbReference type="Proteomes" id="UP000045545">
    <property type="component" value="Unassembled WGS sequence"/>
</dbReference>
<dbReference type="PANTHER" id="PTHR38445">
    <property type="entry name" value="HTH-TYPE TRANSCRIPTIONAL REPRESSOR YTRA"/>
    <property type="match status" value="1"/>
</dbReference>
<keyword evidence="1" id="KW-0805">Transcription regulation</keyword>
<dbReference type="STRING" id="690567.1041"/>
<dbReference type="Pfam" id="PF00392">
    <property type="entry name" value="GntR"/>
    <property type="match status" value="1"/>
</dbReference>
<proteinExistence type="predicted"/>
<reference evidence="5 7" key="1">
    <citation type="submission" date="2015-03" db="EMBL/GenBank/DDBJ databases">
        <authorList>
            <person name="Strepis Nikolaos"/>
        </authorList>
    </citation>
    <scope>NUCLEOTIDE SEQUENCE [LARGE SCALE GENOMIC DNA]</scope>
    <source>
        <strain evidence="5 7">OL-4</strain>
    </source>
</reference>
<dbReference type="AlphaFoldDB" id="A0A0E3W2K8"/>
<dbReference type="GO" id="GO:0003677">
    <property type="term" value="F:DNA binding"/>
    <property type="evidence" value="ECO:0007669"/>
    <property type="project" value="UniProtKB-KW"/>
</dbReference>
<dbReference type="Gene3D" id="1.10.10.10">
    <property type="entry name" value="Winged helix-like DNA-binding domain superfamily/Winged helix DNA-binding domain"/>
    <property type="match status" value="1"/>
</dbReference>
<evidence type="ECO:0000256" key="3">
    <source>
        <dbReference type="ARBA" id="ARBA00023163"/>
    </source>
</evidence>
<evidence type="ECO:0000313" key="5">
    <source>
        <dbReference type="EMBL" id="CFX06210.1"/>
    </source>
</evidence>
<dbReference type="InterPro" id="IPR000524">
    <property type="entry name" value="Tscrpt_reg_HTH_GntR"/>
</dbReference>
<organism evidence="5 7">
    <name type="scientific">Syntrophomonas zehnderi OL-4</name>
    <dbReference type="NCBI Taxonomy" id="690567"/>
    <lineage>
        <taxon>Bacteria</taxon>
        <taxon>Bacillati</taxon>
        <taxon>Bacillota</taxon>
        <taxon>Clostridia</taxon>
        <taxon>Eubacteriales</taxon>
        <taxon>Syntrophomonadaceae</taxon>
        <taxon>Syntrophomonas</taxon>
    </lineage>
</organism>
<evidence type="ECO:0000313" key="7">
    <source>
        <dbReference type="Proteomes" id="UP000045545"/>
    </source>
</evidence>
<sequence>MFDLDLRSRAPIYEQLTEKIIELIVNGVLKPDEQLPAVRVLAAELTVNPNTIQKAYKELDHRGYIYSLPGKGSFVRPAIPEDHTLRLQSLEHDLKRIIAQMLYLGLSADQIENLVKHLISTNKGGSSHD</sequence>
<accession>A0A0E3W2K8</accession>
<dbReference type="PANTHER" id="PTHR38445:SF9">
    <property type="entry name" value="HTH-TYPE TRANSCRIPTIONAL REPRESSOR YTRA"/>
    <property type="match status" value="1"/>
</dbReference>
<name>A0A0E3W2K8_9FIRM</name>
<dbReference type="SUPFAM" id="SSF46785">
    <property type="entry name" value="Winged helix' DNA-binding domain"/>
    <property type="match status" value="1"/>
</dbReference>
<dbReference type="InterPro" id="IPR036388">
    <property type="entry name" value="WH-like_DNA-bd_sf"/>
</dbReference>
<evidence type="ECO:0000256" key="2">
    <source>
        <dbReference type="ARBA" id="ARBA00023125"/>
    </source>
</evidence>
<dbReference type="GO" id="GO:0003700">
    <property type="term" value="F:DNA-binding transcription factor activity"/>
    <property type="evidence" value="ECO:0007669"/>
    <property type="project" value="InterPro"/>
</dbReference>
<gene>
    <name evidence="6" type="ORF">1041</name>
    <name evidence="5" type="ORF">350</name>
</gene>
<dbReference type="OrthoDB" id="9801546at2"/>
<evidence type="ECO:0000259" key="4">
    <source>
        <dbReference type="PROSITE" id="PS50949"/>
    </source>
</evidence>
<feature type="domain" description="HTH gntR-type" evidence="4">
    <location>
        <begin position="10"/>
        <end position="78"/>
    </location>
</feature>
<evidence type="ECO:0000256" key="1">
    <source>
        <dbReference type="ARBA" id="ARBA00023015"/>
    </source>
</evidence>
<dbReference type="InterPro" id="IPR036390">
    <property type="entry name" value="WH_DNA-bd_sf"/>
</dbReference>
<dbReference type="EMBL" id="CGIH01000018">
    <property type="protein sequence ID" value="CFX33599.1"/>
    <property type="molecule type" value="Genomic_DNA"/>
</dbReference>